<evidence type="ECO:0000313" key="1">
    <source>
        <dbReference type="EMBL" id="KAH9770469.1"/>
    </source>
</evidence>
<keyword evidence="1" id="KW-0695">RNA-directed DNA polymerase</keyword>
<keyword evidence="1" id="KW-0548">Nucleotidyltransferase</keyword>
<keyword evidence="2" id="KW-1185">Reference proteome</keyword>
<dbReference type="EMBL" id="CM039173">
    <property type="protein sequence ID" value="KAH9770469.1"/>
    <property type="molecule type" value="Genomic_DNA"/>
</dbReference>
<organism evidence="1 2">
    <name type="scientific">Citrus sinensis</name>
    <name type="common">Sweet orange</name>
    <name type="synonym">Citrus aurantium var. sinensis</name>
    <dbReference type="NCBI Taxonomy" id="2711"/>
    <lineage>
        <taxon>Eukaryota</taxon>
        <taxon>Viridiplantae</taxon>
        <taxon>Streptophyta</taxon>
        <taxon>Embryophyta</taxon>
        <taxon>Tracheophyta</taxon>
        <taxon>Spermatophyta</taxon>
        <taxon>Magnoliopsida</taxon>
        <taxon>eudicotyledons</taxon>
        <taxon>Gunneridae</taxon>
        <taxon>Pentapetalae</taxon>
        <taxon>rosids</taxon>
        <taxon>malvids</taxon>
        <taxon>Sapindales</taxon>
        <taxon>Rutaceae</taxon>
        <taxon>Aurantioideae</taxon>
        <taxon>Citrus</taxon>
    </lineage>
</organism>
<keyword evidence="1" id="KW-0808">Transferase</keyword>
<accession>A0ACB8LAR1</accession>
<reference evidence="2" key="1">
    <citation type="journal article" date="2023" name="Hortic. Res.">
        <title>A chromosome-level phased genome enabling allele-level studies in sweet orange: a case study on citrus Huanglongbing tolerance.</title>
        <authorList>
            <person name="Wu B."/>
            <person name="Yu Q."/>
            <person name="Deng Z."/>
            <person name="Duan Y."/>
            <person name="Luo F."/>
            <person name="Gmitter F. Jr."/>
        </authorList>
    </citation>
    <scope>NUCLEOTIDE SEQUENCE [LARGE SCALE GENOMIC DNA]</scope>
    <source>
        <strain evidence="2">cv. Valencia</strain>
    </source>
</reference>
<protein>
    <submittedName>
        <fullName evidence="1">Reverse transcriptase/RNA-dependent DNA polymerase</fullName>
    </submittedName>
</protein>
<evidence type="ECO:0000313" key="2">
    <source>
        <dbReference type="Proteomes" id="UP000829398"/>
    </source>
</evidence>
<gene>
    <name evidence="1" type="ORF">KPL71_012388</name>
</gene>
<name>A0ACB8LAR1_CITSI</name>
<sequence length="744" mass="86746">MALEDLDTIPEDIAAGAVSRKGKSGGITMMWSSDINVNNRHYIDAEVQCGSGKKWRCIGVYRHQKTQQKKHTWTLLRRLAGYQFTWSNGRFGPHFVEERLDRFLCNEECGNHFQETEGTNLVSVGSDYYPIMMEVKEKGSGLQYVRKTFPRVHFEDMWSSYEACKAIIKAEWEKYGTTAGRDTKLNMLTQELQKAKQNKVQHKEANAIKKIEEQIHNILLDEEIYWRHRARADWLQAGDRNTKFFHSKATTRKRKNKIWGVEDKNGVWTEDGEAVERDRGNIRSLVPNVPHKDTWSGWLACSMFPKALAVYRQSWVPALTLLVHFVRRSFLEFTHAGREGENDPWPQVRQVSDGFTSIVLIKVVAQAVPAYAMSVFKIPSTLCKDIQKAMVKFWWGNKKEKHGIHWARWERMSHAKHRGGLGFRDISNFNQALLPKQSWRIIQDSESLMARVLKARYFKHEDFLNAKIGTKWRIGSGEDVQVYNSNWLPRPTTFRPISPRTLAADTKVADLIDPERERKMDLIRQHFVQEDADIIQRIPLPRSSARDELCWHYDKLITLKENFQNVPSSSNPKPSQWNAIWKLDLLEKLKIFMWRAAKNLLPTAENLWKRKVIPNPTCQRCNQGVETGFHAPVECKAARKIRQHSSLAAVEMPSSHWGSMLDVFLDTSRLLSKKEAELQIAYWWVTWYARNHFLFKRKKLDPLISTVKAEAVIEAFRRYKKPEHQQMESSKAKRAKQWKHPPKN</sequence>
<proteinExistence type="predicted"/>
<comment type="caution">
    <text evidence="1">The sequence shown here is derived from an EMBL/GenBank/DDBJ whole genome shotgun (WGS) entry which is preliminary data.</text>
</comment>
<dbReference type="Proteomes" id="UP000829398">
    <property type="component" value="Chromosome 4"/>
</dbReference>